<evidence type="ECO:0000313" key="2">
    <source>
        <dbReference type="Proteomes" id="UP000317238"/>
    </source>
</evidence>
<gene>
    <name evidence="1" type="ORF">Pan14r_05330</name>
</gene>
<protein>
    <submittedName>
        <fullName evidence="1">Uncharacterized protein</fullName>
    </submittedName>
</protein>
<accession>A0A5C5Y0C4</accession>
<evidence type="ECO:0000313" key="1">
    <source>
        <dbReference type="EMBL" id="TWT68289.1"/>
    </source>
</evidence>
<organism evidence="1 2">
    <name type="scientific">Crateriforma conspicua</name>
    <dbReference type="NCBI Taxonomy" id="2527996"/>
    <lineage>
        <taxon>Bacteria</taxon>
        <taxon>Pseudomonadati</taxon>
        <taxon>Planctomycetota</taxon>
        <taxon>Planctomycetia</taxon>
        <taxon>Planctomycetales</taxon>
        <taxon>Planctomycetaceae</taxon>
        <taxon>Crateriforma</taxon>
    </lineage>
</organism>
<name>A0A5C5Y0C4_9PLAN</name>
<dbReference type="EMBL" id="SJPL01000001">
    <property type="protein sequence ID" value="TWT68289.1"/>
    <property type="molecule type" value="Genomic_DNA"/>
</dbReference>
<dbReference type="AlphaFoldDB" id="A0A5C5Y0C4"/>
<sequence>MLLPSLLSLSRRTGVLRQMAIRRVSFEVPLLPEALIFLVTRSVSEEKMMLASPRSRVGLPDKRSLKTYASGY</sequence>
<comment type="caution">
    <text evidence="1">The sequence shown here is derived from an EMBL/GenBank/DDBJ whole genome shotgun (WGS) entry which is preliminary data.</text>
</comment>
<proteinExistence type="predicted"/>
<reference evidence="1 2" key="1">
    <citation type="submission" date="2019-02" db="EMBL/GenBank/DDBJ databases">
        <title>Deep-cultivation of Planctomycetes and their phenomic and genomic characterization uncovers novel biology.</title>
        <authorList>
            <person name="Wiegand S."/>
            <person name="Jogler M."/>
            <person name="Boedeker C."/>
            <person name="Pinto D."/>
            <person name="Vollmers J."/>
            <person name="Rivas-Marin E."/>
            <person name="Kohn T."/>
            <person name="Peeters S.H."/>
            <person name="Heuer A."/>
            <person name="Rast P."/>
            <person name="Oberbeckmann S."/>
            <person name="Bunk B."/>
            <person name="Jeske O."/>
            <person name="Meyerdierks A."/>
            <person name="Storesund J.E."/>
            <person name="Kallscheuer N."/>
            <person name="Luecker S."/>
            <person name="Lage O.M."/>
            <person name="Pohl T."/>
            <person name="Merkel B.J."/>
            <person name="Hornburger P."/>
            <person name="Mueller R.-W."/>
            <person name="Bruemmer F."/>
            <person name="Labrenz M."/>
            <person name="Spormann A.M."/>
            <person name="Op Den Camp H."/>
            <person name="Overmann J."/>
            <person name="Amann R."/>
            <person name="Jetten M.S.M."/>
            <person name="Mascher T."/>
            <person name="Medema M.H."/>
            <person name="Devos D.P."/>
            <person name="Kaster A.-K."/>
            <person name="Ovreas L."/>
            <person name="Rohde M."/>
            <person name="Galperin M.Y."/>
            <person name="Jogler C."/>
        </authorList>
    </citation>
    <scope>NUCLEOTIDE SEQUENCE [LARGE SCALE GENOMIC DNA]</scope>
    <source>
        <strain evidence="1 2">Pan14r</strain>
    </source>
</reference>
<dbReference type="Proteomes" id="UP000317238">
    <property type="component" value="Unassembled WGS sequence"/>
</dbReference>
<keyword evidence="2" id="KW-1185">Reference proteome</keyword>